<reference evidence="1" key="1">
    <citation type="submission" date="2025-02" db="EMBL/GenBank/DDBJ databases">
        <title>Complete genome sequences of 52 Bacillus and Priestia strains isolated from West-African fermentations and 26 reference strains from the DSMZ collection.</title>
        <authorList>
            <person name="Wiedenbein E.S."/>
            <person name="Canoy T.S."/>
            <person name="Hui Y."/>
            <person name="Parkouda C."/>
            <person name="Dawende C."/>
            <person name="Ametefe E."/>
            <person name="Jespersen L."/>
            <person name="Nielsen D.S."/>
        </authorList>
    </citation>
    <scope>NUCLEOTIDE SEQUENCE</scope>
    <source>
        <strain evidence="1">PRO122</strain>
    </source>
</reference>
<evidence type="ECO:0000313" key="2">
    <source>
        <dbReference type="Proteomes" id="UP001217185"/>
    </source>
</evidence>
<dbReference type="EMBL" id="CP121756">
    <property type="protein sequence ID" value="XRL91269.1"/>
    <property type="molecule type" value="Genomic_DNA"/>
</dbReference>
<protein>
    <submittedName>
        <fullName evidence="1">Lactate utilization protein LutB domain-containing protein</fullName>
    </submittedName>
</protein>
<accession>A0AC62A410</accession>
<sequence>MGACRHDAFYRGRKNFESCPLKNWTQIRDFPAPHKSRFRDWFADRETSERTKEEQ</sequence>
<proteinExistence type="predicted"/>
<organism evidence="1 2">
    <name type="scientific">Bacillus subtilis</name>
    <dbReference type="NCBI Taxonomy" id="1423"/>
    <lineage>
        <taxon>Bacteria</taxon>
        <taxon>Bacillati</taxon>
        <taxon>Bacillota</taxon>
        <taxon>Bacilli</taxon>
        <taxon>Bacillales</taxon>
        <taxon>Bacillaceae</taxon>
        <taxon>Bacillus</taxon>
    </lineage>
</organism>
<evidence type="ECO:0000313" key="1">
    <source>
        <dbReference type="EMBL" id="XRL91269.1"/>
    </source>
</evidence>
<dbReference type="Proteomes" id="UP001217185">
    <property type="component" value="Chromosome"/>
</dbReference>
<name>A0AC62A410_BACIU</name>
<gene>
    <name evidence="1" type="ORF">P5658_26685</name>
</gene>